<evidence type="ECO:0000313" key="2">
    <source>
        <dbReference type="EMBL" id="PIL96152.1"/>
    </source>
</evidence>
<feature type="region of interest" description="Disordered" evidence="1">
    <location>
        <begin position="78"/>
        <end position="97"/>
    </location>
</feature>
<protein>
    <submittedName>
        <fullName evidence="2">Uncharacterized protein</fullName>
    </submittedName>
</protein>
<name>A0A2G8XM97_TOXGO</name>
<dbReference type="EMBL" id="AGQR02003770">
    <property type="protein sequence ID" value="PIL96152.1"/>
    <property type="molecule type" value="Genomic_DNA"/>
</dbReference>
<evidence type="ECO:0000313" key="3">
    <source>
        <dbReference type="Proteomes" id="UP000236343"/>
    </source>
</evidence>
<feature type="region of interest" description="Disordered" evidence="1">
    <location>
        <begin position="1"/>
        <end position="26"/>
    </location>
</feature>
<sequence>MSLSSDDDSVGGGARDPGFYDNQTVSQEGTVDSFIIRNIHSKRERARRGEDPDGADRGFFQVFVSSFKHCCAPATRKAVNEKTYQSQGRRKEPDCLKADPAGNLLYGGKRAATYTAGSSSSSSVSQDEAEGETVPKSGGRLTSVAVAWRINDTAGASRSVVLTSAQAAWAALVWCVRLENSERMSGRMLAEILLGAEQQRREVDLSLCLKNTPQFQSVELLRNIEGRVMEDLLGDFSGTLNEAVRDAGENGGDASSAAVYMIVSKIRVLGLYARKQGEFLDLSVFDPSPSEEDFFPPSFVGFKRLEDLLDFTIETFNRDPRVKRAPQAKITAYLFRSKLTYGHSLHQRDYGTKRPVGKDDWMKKEGLALRDPQFEAKVMYTNMYRATEQSPADENIFAMEPGTGMQIRDNREANARKNFKTRDEMDSEASFPRGRR</sequence>
<comment type="caution">
    <text evidence="2">The sequence shown here is derived from an EMBL/GenBank/DDBJ whole genome shotgun (WGS) entry which is preliminary data.</text>
</comment>
<feature type="compositionally biased region" description="Basic and acidic residues" evidence="1">
    <location>
        <begin position="409"/>
        <end position="424"/>
    </location>
</feature>
<proteinExistence type="predicted"/>
<dbReference type="Proteomes" id="UP000236343">
    <property type="component" value="Unassembled WGS sequence"/>
</dbReference>
<evidence type="ECO:0000256" key="1">
    <source>
        <dbReference type="SAM" id="MobiDB-lite"/>
    </source>
</evidence>
<accession>A0A2G8XM97</accession>
<feature type="region of interest" description="Disordered" evidence="1">
    <location>
        <begin position="116"/>
        <end position="137"/>
    </location>
</feature>
<gene>
    <name evidence="2" type="ORF">TGCOUG_200460</name>
</gene>
<dbReference type="VEuPathDB" id="ToxoDB:TGCOUG_200460"/>
<reference evidence="2 3" key="1">
    <citation type="journal article" date="2016" name="Nat. Commun.">
        <title>Local admixture of amplified and diversified secreted pathogenesis determinants shapes mosaic Toxoplasma gondii genomes.</title>
        <authorList>
            <person name="Lorenzi H."/>
            <person name="Khan A."/>
            <person name="Behnke M.S."/>
            <person name="Namasivayam S."/>
            <person name="Swapna L.S."/>
            <person name="Hadjithomas M."/>
            <person name="Karamycheva S."/>
            <person name="Pinney D."/>
            <person name="Brunk B.P."/>
            <person name="Ajioka J.W."/>
            <person name="Ajzenberg D."/>
            <person name="Boothroyd J.C."/>
            <person name="Boyle J.P."/>
            <person name="Darde M.L."/>
            <person name="Diaz-Miranda M.A."/>
            <person name="Dubey J.P."/>
            <person name="Fritz H.M."/>
            <person name="Gennari S.M."/>
            <person name="Gregory B.D."/>
            <person name="Kim K."/>
            <person name="Saeij J.P."/>
            <person name="Su C."/>
            <person name="White M.W."/>
            <person name="Zhu X.Q."/>
            <person name="Howe D.K."/>
            <person name="Rosenthal B.M."/>
            <person name="Grigg M.E."/>
            <person name="Parkinson J."/>
            <person name="Liu L."/>
            <person name="Kissinger J.C."/>
            <person name="Roos D.S."/>
            <person name="Sibley L.D."/>
        </authorList>
    </citation>
    <scope>NUCLEOTIDE SEQUENCE [LARGE SCALE GENOMIC DNA]</scope>
    <source>
        <strain evidence="2 3">COUG</strain>
    </source>
</reference>
<organism evidence="2 3">
    <name type="scientific">Toxoplasma gondii COUG</name>
    <dbReference type="NCBI Taxonomy" id="1074873"/>
    <lineage>
        <taxon>Eukaryota</taxon>
        <taxon>Sar</taxon>
        <taxon>Alveolata</taxon>
        <taxon>Apicomplexa</taxon>
        <taxon>Conoidasida</taxon>
        <taxon>Coccidia</taxon>
        <taxon>Eucoccidiorida</taxon>
        <taxon>Eimeriorina</taxon>
        <taxon>Sarcocystidae</taxon>
        <taxon>Toxoplasma</taxon>
    </lineage>
</organism>
<feature type="region of interest" description="Disordered" evidence="1">
    <location>
        <begin position="409"/>
        <end position="436"/>
    </location>
</feature>
<dbReference type="AlphaFoldDB" id="A0A2G8XM97"/>